<evidence type="ECO:0000256" key="6">
    <source>
        <dbReference type="ARBA" id="ARBA00023163"/>
    </source>
</evidence>
<evidence type="ECO:0000256" key="1">
    <source>
        <dbReference type="ARBA" id="ARBA00004123"/>
    </source>
</evidence>
<feature type="compositionally biased region" description="Polar residues" evidence="9">
    <location>
        <begin position="490"/>
        <end position="505"/>
    </location>
</feature>
<keyword evidence="7" id="KW-0539">Nucleus</keyword>
<keyword evidence="2" id="KW-0677">Repeat</keyword>
<comment type="caution">
    <text evidence="11">The sequence shown here is derived from an EMBL/GenBank/DDBJ whole genome shotgun (WGS) entry which is preliminary data.</text>
</comment>
<feature type="compositionally biased region" description="Polar residues" evidence="9">
    <location>
        <begin position="525"/>
        <end position="563"/>
    </location>
</feature>
<keyword evidence="12" id="KW-1185">Reference proteome</keyword>
<dbReference type="InterPro" id="IPR036427">
    <property type="entry name" value="Bromodomain-like_sf"/>
</dbReference>
<keyword evidence="3" id="KW-0156">Chromatin regulator</keyword>
<dbReference type="FunFam" id="1.20.920.10:FF:000083">
    <property type="entry name" value="WGS project CABT00000000 data, contig 2.8"/>
    <property type="match status" value="1"/>
</dbReference>
<sequence length="724" mass="78908">MNSASKRKATAQPSGGDGERAEKRQKGHGDLACEVETYDTTTEIGLKFVETLKKAKDKTGRPIITEFLTLPDKKLYPAYYEATKLPISMETIEGKLNRKAYPNLSAVEGDLKRLVQNAKDFNDKKSSLYEDAERVRKTASNFMTRWNPAYKEVGYQAVATPIPGEGTNGGYSPAPRAVSNGINVRPTTLKISVPAATPARSSRRSAAVLEPEPEPEEEDVEDVVEEDEEEDAEGEADLGDFAGKTFQEAQEQIMDELIHYKEYVALLSMSIRSGTDSWNSDEFEIFLPFVTLPPRSLTHYYQLIKNPTSLKSVQKKVKGIHGKGAPSRVTDLTSWDMFEEEMSYIWKNAQEYNEDGSDIFNLANELKDVFHERLAVAKAQVEQPTQPTIKLKMSAAPKPSIKLKFGANKASPGAASPASTPGPERGTPGVIVHNEALERQRKMVAASMNGASAPTPAASRNPFSGSRSGSASTPIPPLTAHISVAPPPVQTNGVKSELHPSQSPALSAVRPSGSTSGGPVGLMQPPTNGATPQPLSGSPHPQLQPSLYPTRQGQQVQQPSSNHHYAPPQYVPPNGFVETTVRPFGQSAADSILPSLTISTHPALGLAKPFHLLIPAHDKRTQQSLTITVPSTHHFFHIIPSIPVAKSGRPYRIFVNVNGQRMSEYIKPGGERDKGRPVYEARCERGGVNRVEVEIMAGKGNLGKGGREEVDWERVKLFIHVLKA</sequence>
<feature type="region of interest" description="Disordered" evidence="9">
    <location>
        <begin position="1"/>
        <end position="32"/>
    </location>
</feature>
<dbReference type="GO" id="GO:0016586">
    <property type="term" value="C:RSC-type complex"/>
    <property type="evidence" value="ECO:0007669"/>
    <property type="project" value="InterPro"/>
</dbReference>
<comment type="subcellular location">
    <subcellularLocation>
        <location evidence="1">Nucleus</location>
    </subcellularLocation>
</comment>
<feature type="compositionally biased region" description="Low complexity" evidence="9">
    <location>
        <begin position="410"/>
        <end position="423"/>
    </location>
</feature>
<feature type="domain" description="Bromo" evidence="10">
    <location>
        <begin position="59"/>
        <end position="129"/>
    </location>
</feature>
<dbReference type="SMART" id="SM00297">
    <property type="entry name" value="BROMO"/>
    <property type="match status" value="2"/>
</dbReference>
<dbReference type="InterPro" id="IPR001487">
    <property type="entry name" value="Bromodomain"/>
</dbReference>
<accession>A0A9P4P411</accession>
<feature type="region of interest" description="Disordered" evidence="9">
    <location>
        <begin position="404"/>
        <end position="429"/>
    </location>
</feature>
<reference evidence="11" key="1">
    <citation type="journal article" date="2020" name="Stud. Mycol.">
        <title>101 Dothideomycetes genomes: a test case for predicting lifestyles and emergence of pathogens.</title>
        <authorList>
            <person name="Haridas S."/>
            <person name="Albert R."/>
            <person name="Binder M."/>
            <person name="Bloem J."/>
            <person name="Labutti K."/>
            <person name="Salamov A."/>
            <person name="Andreopoulos B."/>
            <person name="Baker S."/>
            <person name="Barry K."/>
            <person name="Bills G."/>
            <person name="Bluhm B."/>
            <person name="Cannon C."/>
            <person name="Castanera R."/>
            <person name="Culley D."/>
            <person name="Daum C."/>
            <person name="Ezra D."/>
            <person name="Gonzalez J."/>
            <person name="Henrissat B."/>
            <person name="Kuo A."/>
            <person name="Liang C."/>
            <person name="Lipzen A."/>
            <person name="Lutzoni F."/>
            <person name="Magnuson J."/>
            <person name="Mondo S."/>
            <person name="Nolan M."/>
            <person name="Ohm R."/>
            <person name="Pangilinan J."/>
            <person name="Park H.-J."/>
            <person name="Ramirez L."/>
            <person name="Alfaro M."/>
            <person name="Sun H."/>
            <person name="Tritt A."/>
            <person name="Yoshinaga Y."/>
            <person name="Zwiers L.-H."/>
            <person name="Turgeon B."/>
            <person name="Goodwin S."/>
            <person name="Spatafora J."/>
            <person name="Crous P."/>
            <person name="Grigoriev I."/>
        </authorList>
    </citation>
    <scope>NUCLEOTIDE SEQUENCE</scope>
    <source>
        <strain evidence="11">CBS 130266</strain>
    </source>
</reference>
<feature type="compositionally biased region" description="Basic and acidic residues" evidence="9">
    <location>
        <begin position="17"/>
        <end position="31"/>
    </location>
</feature>
<dbReference type="PRINTS" id="PR00503">
    <property type="entry name" value="BROMODOMAIN"/>
</dbReference>
<dbReference type="AlphaFoldDB" id="A0A9P4P411"/>
<feature type="compositionally biased region" description="Polar residues" evidence="9">
    <location>
        <begin position="461"/>
        <end position="473"/>
    </location>
</feature>
<dbReference type="CDD" id="cd04369">
    <property type="entry name" value="Bromodomain"/>
    <property type="match status" value="2"/>
</dbReference>
<evidence type="ECO:0000256" key="8">
    <source>
        <dbReference type="PROSITE-ProRule" id="PRU00035"/>
    </source>
</evidence>
<keyword evidence="4" id="KW-0805">Transcription regulation</keyword>
<proteinExistence type="predicted"/>
<evidence type="ECO:0000313" key="12">
    <source>
        <dbReference type="Proteomes" id="UP000800235"/>
    </source>
</evidence>
<dbReference type="GO" id="GO:0003682">
    <property type="term" value="F:chromatin binding"/>
    <property type="evidence" value="ECO:0007669"/>
    <property type="project" value="TreeGrafter"/>
</dbReference>
<evidence type="ECO:0000256" key="4">
    <source>
        <dbReference type="ARBA" id="ARBA00023015"/>
    </source>
</evidence>
<dbReference type="InterPro" id="IPR054551">
    <property type="entry name" value="RSC4_Ig-like"/>
</dbReference>
<evidence type="ECO:0000256" key="9">
    <source>
        <dbReference type="SAM" id="MobiDB-lite"/>
    </source>
</evidence>
<dbReference type="Pfam" id="PF00439">
    <property type="entry name" value="Bromodomain"/>
    <property type="match status" value="2"/>
</dbReference>
<organism evidence="11 12">
    <name type="scientific">Tothia fuscella</name>
    <dbReference type="NCBI Taxonomy" id="1048955"/>
    <lineage>
        <taxon>Eukaryota</taxon>
        <taxon>Fungi</taxon>
        <taxon>Dikarya</taxon>
        <taxon>Ascomycota</taxon>
        <taxon>Pezizomycotina</taxon>
        <taxon>Dothideomycetes</taxon>
        <taxon>Pleosporomycetidae</taxon>
        <taxon>Venturiales</taxon>
        <taxon>Cylindrosympodiaceae</taxon>
        <taxon>Tothia</taxon>
    </lineage>
</organism>
<gene>
    <name evidence="11" type="ORF">EJ08DRAFT_684708</name>
</gene>
<evidence type="ECO:0000256" key="3">
    <source>
        <dbReference type="ARBA" id="ARBA00022853"/>
    </source>
</evidence>
<feature type="domain" description="Bromo" evidence="10">
    <location>
        <begin position="278"/>
        <end position="360"/>
    </location>
</feature>
<dbReference type="Pfam" id="PF22994">
    <property type="entry name" value="RSC4_Ig_like"/>
    <property type="match status" value="1"/>
</dbReference>
<dbReference type="GO" id="GO:0006338">
    <property type="term" value="P:chromatin remodeling"/>
    <property type="evidence" value="ECO:0007669"/>
    <property type="project" value="InterPro"/>
</dbReference>
<feature type="region of interest" description="Disordered" evidence="9">
    <location>
        <begin position="446"/>
        <end position="573"/>
    </location>
</feature>
<keyword evidence="5 8" id="KW-0103">Bromodomain</keyword>
<dbReference type="InterPro" id="IPR037382">
    <property type="entry name" value="Rsc/polybromo"/>
</dbReference>
<evidence type="ECO:0000256" key="5">
    <source>
        <dbReference type="ARBA" id="ARBA00023117"/>
    </source>
</evidence>
<evidence type="ECO:0000259" key="10">
    <source>
        <dbReference type="PROSITE" id="PS50014"/>
    </source>
</evidence>
<dbReference type="SUPFAM" id="SSF47370">
    <property type="entry name" value="Bromodomain"/>
    <property type="match status" value="2"/>
</dbReference>
<evidence type="ECO:0000256" key="2">
    <source>
        <dbReference type="ARBA" id="ARBA00022737"/>
    </source>
</evidence>
<feature type="compositionally biased region" description="Acidic residues" evidence="9">
    <location>
        <begin position="211"/>
        <end position="237"/>
    </location>
</feature>
<dbReference type="Proteomes" id="UP000800235">
    <property type="component" value="Unassembled WGS sequence"/>
</dbReference>
<dbReference type="Gene3D" id="1.20.920.10">
    <property type="entry name" value="Bromodomain-like"/>
    <property type="match status" value="2"/>
</dbReference>
<dbReference type="GO" id="GO:0006368">
    <property type="term" value="P:transcription elongation by RNA polymerase II"/>
    <property type="evidence" value="ECO:0007669"/>
    <property type="project" value="TreeGrafter"/>
</dbReference>
<evidence type="ECO:0000313" key="11">
    <source>
        <dbReference type="EMBL" id="KAF2436323.1"/>
    </source>
</evidence>
<name>A0A9P4P411_9PEZI</name>
<dbReference type="PANTHER" id="PTHR16062:SF19">
    <property type="entry name" value="PROTEIN POLYBROMO-1"/>
    <property type="match status" value="1"/>
</dbReference>
<dbReference type="EMBL" id="MU007010">
    <property type="protein sequence ID" value="KAF2436323.1"/>
    <property type="molecule type" value="Genomic_DNA"/>
</dbReference>
<protein>
    <submittedName>
        <fullName evidence="11">Bromodomain-containing protein</fullName>
    </submittedName>
</protein>
<feature type="region of interest" description="Disordered" evidence="9">
    <location>
        <begin position="195"/>
        <end position="237"/>
    </location>
</feature>
<dbReference type="OrthoDB" id="6017at2759"/>
<dbReference type="PROSITE" id="PS50014">
    <property type="entry name" value="BROMODOMAIN_2"/>
    <property type="match status" value="2"/>
</dbReference>
<keyword evidence="6" id="KW-0804">Transcription</keyword>
<dbReference type="PANTHER" id="PTHR16062">
    <property type="entry name" value="SWI/SNF-RELATED"/>
    <property type="match status" value="1"/>
</dbReference>
<evidence type="ECO:0000256" key="7">
    <source>
        <dbReference type="ARBA" id="ARBA00023242"/>
    </source>
</evidence>